<dbReference type="EMBL" id="KN831961">
    <property type="protein sequence ID" value="KIO06964.1"/>
    <property type="molecule type" value="Genomic_DNA"/>
</dbReference>
<evidence type="ECO:0000313" key="7">
    <source>
        <dbReference type="Proteomes" id="UP000054217"/>
    </source>
</evidence>
<keyword evidence="7" id="KW-1185">Reference proteome</keyword>
<evidence type="ECO:0000256" key="1">
    <source>
        <dbReference type="ARBA" id="ARBA00022857"/>
    </source>
</evidence>
<dbReference type="SUPFAM" id="SSF51735">
    <property type="entry name" value="NAD(P)-binding Rossmann-fold domains"/>
    <property type="match status" value="1"/>
</dbReference>
<dbReference type="Pfam" id="PF00107">
    <property type="entry name" value="ADH_zinc_N"/>
    <property type="match status" value="1"/>
</dbReference>
<dbReference type="STRING" id="870435.A0A0C3PG90"/>
<dbReference type="Gene3D" id="3.90.180.10">
    <property type="entry name" value="Medium-chain alcohol dehydrogenases, catalytic domain"/>
    <property type="match status" value="1"/>
</dbReference>
<protein>
    <recommendedName>
        <fullName evidence="4">Probable quinone oxidoreductase</fullName>
    </recommendedName>
    <alternativeName>
        <fullName evidence="3">NADPH:quinone reductase</fullName>
    </alternativeName>
</protein>
<proteinExistence type="predicted"/>
<evidence type="ECO:0000256" key="2">
    <source>
        <dbReference type="ARBA" id="ARBA00023002"/>
    </source>
</evidence>
<dbReference type="OrthoDB" id="48317at2759"/>
<dbReference type="AlphaFoldDB" id="A0A0C3PG90"/>
<reference evidence="7" key="2">
    <citation type="submission" date="2015-01" db="EMBL/GenBank/DDBJ databases">
        <title>Evolutionary Origins and Diversification of the Mycorrhizal Mutualists.</title>
        <authorList>
            <consortium name="DOE Joint Genome Institute"/>
            <consortium name="Mycorrhizal Genomics Consortium"/>
            <person name="Kohler A."/>
            <person name="Kuo A."/>
            <person name="Nagy L.G."/>
            <person name="Floudas D."/>
            <person name="Copeland A."/>
            <person name="Barry K.W."/>
            <person name="Cichocki N."/>
            <person name="Veneault-Fourrey C."/>
            <person name="LaButti K."/>
            <person name="Lindquist E.A."/>
            <person name="Lipzen A."/>
            <person name="Lundell T."/>
            <person name="Morin E."/>
            <person name="Murat C."/>
            <person name="Riley R."/>
            <person name="Ohm R."/>
            <person name="Sun H."/>
            <person name="Tunlid A."/>
            <person name="Henrissat B."/>
            <person name="Grigoriev I.V."/>
            <person name="Hibbett D.S."/>
            <person name="Martin F."/>
        </authorList>
    </citation>
    <scope>NUCLEOTIDE SEQUENCE [LARGE SCALE GENOMIC DNA]</scope>
    <source>
        <strain evidence="7">Marx 270</strain>
    </source>
</reference>
<dbReference type="InterPro" id="IPR013149">
    <property type="entry name" value="ADH-like_C"/>
</dbReference>
<dbReference type="FunFam" id="3.40.50.720:FF:000053">
    <property type="entry name" value="Quinone oxidoreductase 1"/>
    <property type="match status" value="1"/>
</dbReference>
<dbReference type="GO" id="GO:0035925">
    <property type="term" value="F:mRNA 3'-UTR AU-rich region binding"/>
    <property type="evidence" value="ECO:0007669"/>
    <property type="project" value="TreeGrafter"/>
</dbReference>
<dbReference type="InParanoid" id="A0A0C3PG90"/>
<dbReference type="InterPro" id="IPR013154">
    <property type="entry name" value="ADH-like_N"/>
</dbReference>
<dbReference type="FunCoup" id="A0A0C3PG90">
    <property type="interactions" value="360"/>
</dbReference>
<dbReference type="PANTHER" id="PTHR48106:SF13">
    <property type="entry name" value="QUINONE OXIDOREDUCTASE-RELATED"/>
    <property type="match status" value="1"/>
</dbReference>
<dbReference type="GO" id="GO:0070402">
    <property type="term" value="F:NADPH binding"/>
    <property type="evidence" value="ECO:0007669"/>
    <property type="project" value="TreeGrafter"/>
</dbReference>
<evidence type="ECO:0000256" key="4">
    <source>
        <dbReference type="ARBA" id="ARBA00070796"/>
    </source>
</evidence>
<dbReference type="Proteomes" id="UP000054217">
    <property type="component" value="Unassembled WGS sequence"/>
</dbReference>
<reference evidence="6 7" key="1">
    <citation type="submission" date="2014-04" db="EMBL/GenBank/DDBJ databases">
        <authorList>
            <consortium name="DOE Joint Genome Institute"/>
            <person name="Kuo A."/>
            <person name="Kohler A."/>
            <person name="Costa M.D."/>
            <person name="Nagy L.G."/>
            <person name="Floudas D."/>
            <person name="Copeland A."/>
            <person name="Barry K.W."/>
            <person name="Cichocki N."/>
            <person name="Veneault-Fourrey C."/>
            <person name="LaButti K."/>
            <person name="Lindquist E.A."/>
            <person name="Lipzen A."/>
            <person name="Lundell T."/>
            <person name="Morin E."/>
            <person name="Murat C."/>
            <person name="Sun H."/>
            <person name="Tunlid A."/>
            <person name="Henrissat B."/>
            <person name="Grigoriev I.V."/>
            <person name="Hibbett D.S."/>
            <person name="Martin F."/>
            <person name="Nordberg H.P."/>
            <person name="Cantor M.N."/>
            <person name="Hua S.X."/>
        </authorList>
    </citation>
    <scope>NUCLEOTIDE SEQUENCE [LARGE SCALE GENOMIC DNA]</scope>
    <source>
        <strain evidence="6 7">Marx 270</strain>
    </source>
</reference>
<dbReference type="Gene3D" id="3.40.50.720">
    <property type="entry name" value="NAD(P)-binding Rossmann-like Domain"/>
    <property type="match status" value="1"/>
</dbReference>
<keyword evidence="2" id="KW-0560">Oxidoreductase</keyword>
<sequence length="342" mass="37124">MSYPASMRAITIAKTGGPEVLEKTEIPFPTVEPEHLVIKIEYAGVNFIDIYFRQGIYSANKPFPFAIGKEAAGTVVGLPTDSTVLDDPEYQKRGYKVGSRVAIEHLGAYAEYVAMPWRTAYPVADSIPVRVAAASLIQGVTTISFMEEAYTVKEGDIVLIHTIAGGLGTLMCQFAKSRGAIVIGTTSTKEKAEYAKKNGADHVILYKNEDTVARVLEITNGEGVHAIYDGVGKDTFDSDFKMIRRKGTLVSVGNASGPVPPFPPLKLVEKNMKLVRPTMGNYAYTPSEVLYYANALSSHLSDGTLKPLIHKEYPFTAEGVREAHTDLTSGKTIGKLLIKIGD</sequence>
<dbReference type="HOGENOM" id="CLU_026673_3_1_1"/>
<accession>A0A0C3PG90</accession>
<dbReference type="GO" id="GO:0003960">
    <property type="term" value="F:quinone reductase (NADPH) activity"/>
    <property type="evidence" value="ECO:0007669"/>
    <property type="project" value="InterPro"/>
</dbReference>
<gene>
    <name evidence="6" type="ORF">M404DRAFT_137634</name>
</gene>
<evidence type="ECO:0000313" key="6">
    <source>
        <dbReference type="EMBL" id="KIO06964.1"/>
    </source>
</evidence>
<dbReference type="CDD" id="cd05286">
    <property type="entry name" value="QOR2"/>
    <property type="match status" value="1"/>
</dbReference>
<organism evidence="6 7">
    <name type="scientific">Pisolithus tinctorius Marx 270</name>
    <dbReference type="NCBI Taxonomy" id="870435"/>
    <lineage>
        <taxon>Eukaryota</taxon>
        <taxon>Fungi</taxon>
        <taxon>Dikarya</taxon>
        <taxon>Basidiomycota</taxon>
        <taxon>Agaricomycotina</taxon>
        <taxon>Agaricomycetes</taxon>
        <taxon>Agaricomycetidae</taxon>
        <taxon>Boletales</taxon>
        <taxon>Sclerodermatineae</taxon>
        <taxon>Pisolithaceae</taxon>
        <taxon>Pisolithus</taxon>
    </lineage>
</organism>
<dbReference type="InterPro" id="IPR036291">
    <property type="entry name" value="NAD(P)-bd_dom_sf"/>
</dbReference>
<evidence type="ECO:0000259" key="5">
    <source>
        <dbReference type="SMART" id="SM00829"/>
    </source>
</evidence>
<dbReference type="InterPro" id="IPR047618">
    <property type="entry name" value="QOR-like"/>
</dbReference>
<dbReference type="PANTHER" id="PTHR48106">
    <property type="entry name" value="QUINONE OXIDOREDUCTASE PIG3-RELATED"/>
    <property type="match status" value="1"/>
</dbReference>
<dbReference type="InterPro" id="IPR011032">
    <property type="entry name" value="GroES-like_sf"/>
</dbReference>
<dbReference type="GO" id="GO:0005829">
    <property type="term" value="C:cytosol"/>
    <property type="evidence" value="ECO:0007669"/>
    <property type="project" value="TreeGrafter"/>
</dbReference>
<dbReference type="SMART" id="SM00829">
    <property type="entry name" value="PKS_ER"/>
    <property type="match status" value="1"/>
</dbReference>
<dbReference type="InterPro" id="IPR020843">
    <property type="entry name" value="ER"/>
</dbReference>
<keyword evidence="1" id="KW-0521">NADP</keyword>
<dbReference type="Pfam" id="PF08240">
    <property type="entry name" value="ADH_N"/>
    <property type="match status" value="1"/>
</dbReference>
<dbReference type="SUPFAM" id="SSF50129">
    <property type="entry name" value="GroES-like"/>
    <property type="match status" value="1"/>
</dbReference>
<evidence type="ECO:0000256" key="3">
    <source>
        <dbReference type="ARBA" id="ARBA00043088"/>
    </source>
</evidence>
<name>A0A0C3PG90_PISTI</name>
<feature type="domain" description="Enoyl reductase (ER)" evidence="5">
    <location>
        <begin position="16"/>
        <end position="338"/>
    </location>
</feature>